<sequence length="477" mass="53269">MLRGFIGTMKAGRIAVAVVVVMITVFSTLPTYALPTKDTVRQPGKVSSNRAFYGIDVSVWQGNIDWQKVKHAGADYAFVRAGATGQNSFEMIKDRTYEKNMDEAAKAGVARGVYWYSQATTTEEAVIEAKEVCKYAEGRKLELPIVMDMEFSNGRLDAAYAGWVSEGGSANARKQLTLIADAFLNYCRDHGYTTCLYVSQSLTSKTSGVDVAKLVKDGHELWIAQYNINNTSSEDYTYWQYSSIDRISGIRGRVDSNYMYIPKNKNTNGNKKMEATMDYEQLAYTGNPVEPEVTVQDGVTKLTENQDYTLVYAKNIRKGTGYVIVKGKGKYRGYTECVPFRIGSKTIEKEERANEVTDVVTSEVNGKTQVKFTAAESNVGNYRVFYRNSNSEEWQHVDTNRTEVFLDGEQRQVKVATVKENKVIATATPKNNKKTDIIDKAVQNDTELSGVSKEKTNKVRLIDKEVSNDVTTSSGKN</sequence>
<protein>
    <recommendedName>
        <fullName evidence="4">Glycosyl hydrolase family 25</fullName>
    </recommendedName>
</protein>
<dbReference type="InterPro" id="IPR002053">
    <property type="entry name" value="Glyco_hydro_25"/>
</dbReference>
<dbReference type="EMBL" id="VUNA01000009">
    <property type="protein sequence ID" value="MST70858.1"/>
    <property type="molecule type" value="Genomic_DNA"/>
</dbReference>
<dbReference type="PROSITE" id="PS51904">
    <property type="entry name" value="GLYCOSYL_HYDROL_F25_2"/>
    <property type="match status" value="1"/>
</dbReference>
<dbReference type="AlphaFoldDB" id="A0A6N7XHX0"/>
<dbReference type="GO" id="GO:0009253">
    <property type="term" value="P:peptidoglycan catabolic process"/>
    <property type="evidence" value="ECO:0007669"/>
    <property type="project" value="InterPro"/>
</dbReference>
<proteinExistence type="inferred from homology"/>
<evidence type="ECO:0008006" key="4">
    <source>
        <dbReference type="Google" id="ProtNLM"/>
    </source>
</evidence>
<dbReference type="Pfam" id="PF01183">
    <property type="entry name" value="Glyco_hydro_25"/>
    <property type="match status" value="1"/>
</dbReference>
<dbReference type="SUPFAM" id="SSF51445">
    <property type="entry name" value="(Trans)glycosidases"/>
    <property type="match status" value="1"/>
</dbReference>
<dbReference type="Gene3D" id="3.20.20.80">
    <property type="entry name" value="Glycosidases"/>
    <property type="match status" value="1"/>
</dbReference>
<dbReference type="GO" id="GO:0003796">
    <property type="term" value="F:lysozyme activity"/>
    <property type="evidence" value="ECO:0007669"/>
    <property type="project" value="InterPro"/>
</dbReference>
<evidence type="ECO:0000313" key="2">
    <source>
        <dbReference type="EMBL" id="MST70858.1"/>
    </source>
</evidence>
<evidence type="ECO:0000313" key="3">
    <source>
        <dbReference type="Proteomes" id="UP000469424"/>
    </source>
</evidence>
<dbReference type="GO" id="GO:0016998">
    <property type="term" value="P:cell wall macromolecule catabolic process"/>
    <property type="evidence" value="ECO:0007669"/>
    <property type="project" value="InterPro"/>
</dbReference>
<reference evidence="2 3" key="1">
    <citation type="submission" date="2019-08" db="EMBL/GenBank/DDBJ databases">
        <title>In-depth cultivation of the pig gut microbiome towards novel bacterial diversity and tailored functional studies.</title>
        <authorList>
            <person name="Wylensek D."/>
            <person name="Hitch T.C.A."/>
            <person name="Clavel T."/>
        </authorList>
    </citation>
    <scope>NUCLEOTIDE SEQUENCE [LARGE SCALE GENOMIC DNA]</scope>
    <source>
        <strain evidence="2 3">WCA-MUC-591-APC-4B</strain>
    </source>
</reference>
<comment type="similarity">
    <text evidence="1">Belongs to the glycosyl hydrolase 25 family.</text>
</comment>
<comment type="caution">
    <text evidence="2">The sequence shown here is derived from an EMBL/GenBank/DDBJ whole genome shotgun (WGS) entry which is preliminary data.</text>
</comment>
<organism evidence="2 3">
    <name type="scientific">Mogibacterium kristiansenii</name>
    <dbReference type="NCBI Taxonomy" id="2606708"/>
    <lineage>
        <taxon>Bacteria</taxon>
        <taxon>Bacillati</taxon>
        <taxon>Bacillota</taxon>
        <taxon>Clostridia</taxon>
        <taxon>Peptostreptococcales</taxon>
        <taxon>Anaerovoracaceae</taxon>
        <taxon>Mogibacterium</taxon>
    </lineage>
</organism>
<dbReference type="PANTHER" id="PTHR34135:SF2">
    <property type="entry name" value="LYSOZYME"/>
    <property type="match status" value="1"/>
</dbReference>
<gene>
    <name evidence="2" type="ORF">FYJ65_05840</name>
</gene>
<evidence type="ECO:0000256" key="1">
    <source>
        <dbReference type="ARBA" id="ARBA00010646"/>
    </source>
</evidence>
<name>A0A6N7XHX0_9FIRM</name>
<dbReference type="PANTHER" id="PTHR34135">
    <property type="entry name" value="LYSOZYME"/>
    <property type="match status" value="1"/>
</dbReference>
<keyword evidence="3" id="KW-1185">Reference proteome</keyword>
<dbReference type="InterPro" id="IPR017853">
    <property type="entry name" value="GH"/>
</dbReference>
<accession>A0A6N7XHX0</accession>
<dbReference type="GO" id="GO:0016052">
    <property type="term" value="P:carbohydrate catabolic process"/>
    <property type="evidence" value="ECO:0007669"/>
    <property type="project" value="TreeGrafter"/>
</dbReference>
<dbReference type="Proteomes" id="UP000469424">
    <property type="component" value="Unassembled WGS sequence"/>
</dbReference>